<evidence type="ECO:0000313" key="3">
    <source>
        <dbReference type="Proteomes" id="UP000558997"/>
    </source>
</evidence>
<proteinExistence type="predicted"/>
<sequence length="161" mass="16738">MSAVIGILVGLLVLVRVIGRQVTGSLVTQRSLVLMPAILLGAGVLSLSSVLHTATTGELAFLVLDCVVLLGLGLARGASIRLTQTEQGLFQKGTSATLVLWLLTIGLRIGTSFAAGALWPHGTFAQATLVLTIGVTIAAQNAMVFRRSQALHIPFAVAERA</sequence>
<feature type="transmembrane region" description="Helical" evidence="1">
    <location>
        <begin position="98"/>
        <end position="119"/>
    </location>
</feature>
<accession>A0A841DNN3</accession>
<dbReference type="Proteomes" id="UP000558997">
    <property type="component" value="Unassembled WGS sequence"/>
</dbReference>
<keyword evidence="1" id="KW-1133">Transmembrane helix</keyword>
<keyword evidence="1" id="KW-0812">Transmembrane</keyword>
<dbReference type="EMBL" id="JACHNF010000001">
    <property type="protein sequence ID" value="MBB5980172.1"/>
    <property type="molecule type" value="Genomic_DNA"/>
</dbReference>
<keyword evidence="3" id="KW-1185">Reference proteome</keyword>
<reference evidence="2 3" key="1">
    <citation type="submission" date="2020-08" db="EMBL/GenBank/DDBJ databases">
        <title>Sequencing the genomes of 1000 actinobacteria strains.</title>
        <authorList>
            <person name="Klenk H.-P."/>
        </authorList>
    </citation>
    <scope>NUCLEOTIDE SEQUENCE [LARGE SCALE GENOMIC DNA]</scope>
    <source>
        <strain evidence="2 3">DSM 17294</strain>
    </source>
</reference>
<protein>
    <recommendedName>
        <fullName evidence="4">DUF1453 domain-containing protein</fullName>
    </recommendedName>
</protein>
<name>A0A841DNN3_9ACTN</name>
<dbReference type="RefSeq" id="WP_184835695.1">
    <property type="nucleotide sequence ID" value="NZ_BAAAVN010000007.1"/>
</dbReference>
<gene>
    <name evidence="2" type="ORF">HDA44_003513</name>
</gene>
<dbReference type="AlphaFoldDB" id="A0A841DNN3"/>
<organism evidence="2 3">
    <name type="scientific">Kribbella solani</name>
    <dbReference type="NCBI Taxonomy" id="236067"/>
    <lineage>
        <taxon>Bacteria</taxon>
        <taxon>Bacillati</taxon>
        <taxon>Actinomycetota</taxon>
        <taxon>Actinomycetes</taxon>
        <taxon>Propionibacteriales</taxon>
        <taxon>Kribbellaceae</taxon>
        <taxon>Kribbella</taxon>
    </lineage>
</organism>
<evidence type="ECO:0000256" key="1">
    <source>
        <dbReference type="SAM" id="Phobius"/>
    </source>
</evidence>
<feature type="transmembrane region" description="Helical" evidence="1">
    <location>
        <begin position="29"/>
        <end position="47"/>
    </location>
</feature>
<keyword evidence="1" id="KW-0472">Membrane</keyword>
<evidence type="ECO:0008006" key="4">
    <source>
        <dbReference type="Google" id="ProtNLM"/>
    </source>
</evidence>
<evidence type="ECO:0000313" key="2">
    <source>
        <dbReference type="EMBL" id="MBB5980172.1"/>
    </source>
</evidence>
<feature type="transmembrane region" description="Helical" evidence="1">
    <location>
        <begin position="59"/>
        <end position="78"/>
    </location>
</feature>
<comment type="caution">
    <text evidence="2">The sequence shown here is derived from an EMBL/GenBank/DDBJ whole genome shotgun (WGS) entry which is preliminary data.</text>
</comment>